<dbReference type="EMBL" id="JADBEC010000001">
    <property type="protein sequence ID" value="MBE1507011.1"/>
    <property type="molecule type" value="Genomic_DNA"/>
</dbReference>
<feature type="domain" description="HTH araC/xylS-type" evidence="4">
    <location>
        <begin position="202"/>
        <end position="299"/>
    </location>
</feature>
<proteinExistence type="predicted"/>
<dbReference type="SUPFAM" id="SSF46689">
    <property type="entry name" value="Homeodomain-like"/>
    <property type="match status" value="2"/>
</dbReference>
<dbReference type="Proteomes" id="UP000620262">
    <property type="component" value="Unassembled WGS sequence"/>
</dbReference>
<organism evidence="5 6">
    <name type="scientific">Rhizobium viscosum</name>
    <name type="common">Arthrobacter viscosus</name>
    <dbReference type="NCBI Taxonomy" id="1673"/>
    <lineage>
        <taxon>Bacteria</taxon>
        <taxon>Pseudomonadati</taxon>
        <taxon>Pseudomonadota</taxon>
        <taxon>Alphaproteobacteria</taxon>
        <taxon>Hyphomicrobiales</taxon>
        <taxon>Rhizobiaceae</taxon>
        <taxon>Rhizobium/Agrobacterium group</taxon>
        <taxon>Rhizobium</taxon>
    </lineage>
</organism>
<dbReference type="InterPro" id="IPR009057">
    <property type="entry name" value="Homeodomain-like_sf"/>
</dbReference>
<name>A0ABR9IUZ4_RHIVS</name>
<dbReference type="InterPro" id="IPR018062">
    <property type="entry name" value="HTH_AraC-typ_CS"/>
</dbReference>
<accession>A0ABR9IUZ4</accession>
<evidence type="ECO:0000313" key="5">
    <source>
        <dbReference type="EMBL" id="MBE1507011.1"/>
    </source>
</evidence>
<reference evidence="5 6" key="1">
    <citation type="submission" date="2020-10" db="EMBL/GenBank/DDBJ databases">
        <title>Sequencing the genomes of 1000 actinobacteria strains.</title>
        <authorList>
            <person name="Klenk H.-P."/>
        </authorList>
    </citation>
    <scope>NUCLEOTIDE SEQUENCE [LARGE SCALE GENOMIC DNA]</scope>
    <source>
        <strain evidence="5 6">DSM 7307</strain>
    </source>
</reference>
<keyword evidence="1" id="KW-0805">Transcription regulation</keyword>
<dbReference type="InterPro" id="IPR018060">
    <property type="entry name" value="HTH_AraC"/>
</dbReference>
<dbReference type="InterPro" id="IPR020449">
    <property type="entry name" value="Tscrpt_reg_AraC-type_HTH"/>
</dbReference>
<comment type="caution">
    <text evidence="5">The sequence shown here is derived from an EMBL/GenBank/DDBJ whole genome shotgun (WGS) entry which is preliminary data.</text>
</comment>
<dbReference type="SMART" id="SM00342">
    <property type="entry name" value="HTH_ARAC"/>
    <property type="match status" value="1"/>
</dbReference>
<gene>
    <name evidence="5" type="ORF">H4W29_004192</name>
</gene>
<evidence type="ECO:0000256" key="2">
    <source>
        <dbReference type="ARBA" id="ARBA00023125"/>
    </source>
</evidence>
<evidence type="ECO:0000256" key="1">
    <source>
        <dbReference type="ARBA" id="ARBA00023015"/>
    </source>
</evidence>
<dbReference type="PANTHER" id="PTHR46796:SF6">
    <property type="entry name" value="ARAC SUBFAMILY"/>
    <property type="match status" value="1"/>
</dbReference>
<sequence length="299" mass="32763">MSDKSTPETLSQRIHARLLARSRGPAWSTISVHLLSHQPLETNLLVPAVAEPLVVWIVSGLARIEERDIGGEWMSAEVSAGDFYLTQSETPYELRWETSAGEPLCVMHLYLGLPIYQRAIAEVLGADGADRFRLADISGARDEAISGLMGMILKELTGAAVPSEMAVQGIAQALAVHLVRHYGSQDGAVPARRGALPAFKLQKVVRMMEAGLDRAFNLESLAAEAELSAFHFSRVFKQSTGSSPSDYFIQLKMAEARRLLRETDQSIVSIALDLGYSSPSHFAQVFRRQVGVSPRDYRG</sequence>
<evidence type="ECO:0000259" key="4">
    <source>
        <dbReference type="PROSITE" id="PS01124"/>
    </source>
</evidence>
<dbReference type="PANTHER" id="PTHR46796">
    <property type="entry name" value="HTH-TYPE TRANSCRIPTIONAL ACTIVATOR RHAS-RELATED"/>
    <property type="match status" value="1"/>
</dbReference>
<dbReference type="PROSITE" id="PS01124">
    <property type="entry name" value="HTH_ARAC_FAMILY_2"/>
    <property type="match status" value="1"/>
</dbReference>
<evidence type="ECO:0000313" key="6">
    <source>
        <dbReference type="Proteomes" id="UP000620262"/>
    </source>
</evidence>
<keyword evidence="2" id="KW-0238">DNA-binding</keyword>
<keyword evidence="3" id="KW-0804">Transcription</keyword>
<evidence type="ECO:0000256" key="3">
    <source>
        <dbReference type="ARBA" id="ARBA00023163"/>
    </source>
</evidence>
<keyword evidence="6" id="KW-1185">Reference proteome</keyword>
<dbReference type="Pfam" id="PF12833">
    <property type="entry name" value="HTH_18"/>
    <property type="match status" value="1"/>
</dbReference>
<dbReference type="PRINTS" id="PR00032">
    <property type="entry name" value="HTHARAC"/>
</dbReference>
<dbReference type="RefSeq" id="WP_192730627.1">
    <property type="nucleotide sequence ID" value="NZ_BAAAVL010000015.1"/>
</dbReference>
<dbReference type="PROSITE" id="PS00041">
    <property type="entry name" value="HTH_ARAC_FAMILY_1"/>
    <property type="match status" value="1"/>
</dbReference>
<dbReference type="Gene3D" id="1.10.10.60">
    <property type="entry name" value="Homeodomain-like"/>
    <property type="match status" value="2"/>
</dbReference>
<dbReference type="InterPro" id="IPR050204">
    <property type="entry name" value="AraC_XylS_family_regulators"/>
</dbReference>
<protein>
    <submittedName>
        <fullName evidence="5">AraC family transcriptional regulator</fullName>
    </submittedName>
</protein>